<dbReference type="Proteomes" id="UP000054166">
    <property type="component" value="Unassembled WGS sequence"/>
</dbReference>
<sequence>MEHMDRNSVRFVFRPNYVRDYGSVDRVREPAIITCTKDRDPKRRCCERSIVVPHEHYLSALGRSGQQPEVSAVV</sequence>
<accession>A0A0C3BXU5</accession>
<evidence type="ECO:0000313" key="2">
    <source>
        <dbReference type="Proteomes" id="UP000054166"/>
    </source>
</evidence>
<dbReference type="InParanoid" id="A0A0C3BXU5"/>
<gene>
    <name evidence="1" type="ORF">PILCRDRAFT_820532</name>
</gene>
<dbReference type="AlphaFoldDB" id="A0A0C3BXU5"/>
<organism evidence="1 2">
    <name type="scientific">Piloderma croceum (strain F 1598)</name>
    <dbReference type="NCBI Taxonomy" id="765440"/>
    <lineage>
        <taxon>Eukaryota</taxon>
        <taxon>Fungi</taxon>
        <taxon>Dikarya</taxon>
        <taxon>Basidiomycota</taxon>
        <taxon>Agaricomycotina</taxon>
        <taxon>Agaricomycetes</taxon>
        <taxon>Agaricomycetidae</taxon>
        <taxon>Atheliales</taxon>
        <taxon>Atheliaceae</taxon>
        <taxon>Piloderma</taxon>
    </lineage>
</organism>
<reference evidence="2" key="2">
    <citation type="submission" date="2015-01" db="EMBL/GenBank/DDBJ databases">
        <title>Evolutionary Origins and Diversification of the Mycorrhizal Mutualists.</title>
        <authorList>
            <consortium name="DOE Joint Genome Institute"/>
            <consortium name="Mycorrhizal Genomics Consortium"/>
            <person name="Kohler A."/>
            <person name="Kuo A."/>
            <person name="Nagy L.G."/>
            <person name="Floudas D."/>
            <person name="Copeland A."/>
            <person name="Barry K.W."/>
            <person name="Cichocki N."/>
            <person name="Veneault-Fourrey C."/>
            <person name="LaButti K."/>
            <person name="Lindquist E.A."/>
            <person name="Lipzen A."/>
            <person name="Lundell T."/>
            <person name="Morin E."/>
            <person name="Murat C."/>
            <person name="Riley R."/>
            <person name="Ohm R."/>
            <person name="Sun H."/>
            <person name="Tunlid A."/>
            <person name="Henrissat B."/>
            <person name="Grigoriev I.V."/>
            <person name="Hibbett D.S."/>
            <person name="Martin F."/>
        </authorList>
    </citation>
    <scope>NUCLEOTIDE SEQUENCE [LARGE SCALE GENOMIC DNA]</scope>
    <source>
        <strain evidence="2">F 1598</strain>
    </source>
</reference>
<keyword evidence="2" id="KW-1185">Reference proteome</keyword>
<dbReference type="EMBL" id="KN832995">
    <property type="protein sequence ID" value="KIM82162.1"/>
    <property type="molecule type" value="Genomic_DNA"/>
</dbReference>
<proteinExistence type="predicted"/>
<reference evidence="1 2" key="1">
    <citation type="submission" date="2014-04" db="EMBL/GenBank/DDBJ databases">
        <authorList>
            <consortium name="DOE Joint Genome Institute"/>
            <person name="Kuo A."/>
            <person name="Tarkka M."/>
            <person name="Buscot F."/>
            <person name="Kohler A."/>
            <person name="Nagy L.G."/>
            <person name="Floudas D."/>
            <person name="Copeland A."/>
            <person name="Barry K.W."/>
            <person name="Cichocki N."/>
            <person name="Veneault-Fourrey C."/>
            <person name="LaButti K."/>
            <person name="Lindquist E.A."/>
            <person name="Lipzen A."/>
            <person name="Lundell T."/>
            <person name="Morin E."/>
            <person name="Murat C."/>
            <person name="Sun H."/>
            <person name="Tunlid A."/>
            <person name="Henrissat B."/>
            <person name="Grigoriev I.V."/>
            <person name="Hibbett D.S."/>
            <person name="Martin F."/>
            <person name="Nordberg H.P."/>
            <person name="Cantor M.N."/>
            <person name="Hua S.X."/>
        </authorList>
    </citation>
    <scope>NUCLEOTIDE SEQUENCE [LARGE SCALE GENOMIC DNA]</scope>
    <source>
        <strain evidence="1 2">F 1598</strain>
    </source>
</reference>
<dbReference type="HOGENOM" id="CLU_2688674_0_0_1"/>
<evidence type="ECO:0000313" key="1">
    <source>
        <dbReference type="EMBL" id="KIM82162.1"/>
    </source>
</evidence>
<protein>
    <submittedName>
        <fullName evidence="1">Uncharacterized protein</fullName>
    </submittedName>
</protein>
<name>A0A0C3BXU5_PILCF</name>